<accession>A0A418QLA6</accession>
<dbReference type="InterPro" id="IPR023213">
    <property type="entry name" value="CAT-like_dom_sf"/>
</dbReference>
<dbReference type="Gene3D" id="3.30.559.30">
    <property type="entry name" value="Nonribosomal peptide synthetase, condensation domain"/>
    <property type="match status" value="2"/>
</dbReference>
<dbReference type="InterPro" id="IPR001242">
    <property type="entry name" value="Condensation_dom"/>
</dbReference>
<protein>
    <submittedName>
        <fullName evidence="5">Amino acid adenylation domain-containing protein</fullName>
    </submittedName>
</protein>
<dbReference type="InterPro" id="IPR036736">
    <property type="entry name" value="ACP-like_sf"/>
</dbReference>
<dbReference type="Gene3D" id="3.30.300.30">
    <property type="match status" value="1"/>
</dbReference>
<name>A0A418QLA6_9BACT</name>
<dbReference type="Gene3D" id="3.30.559.10">
    <property type="entry name" value="Chloramphenicol acetyltransferase-like domain"/>
    <property type="match status" value="1"/>
</dbReference>
<feature type="non-terminal residue" evidence="5">
    <location>
        <position position="1326"/>
    </location>
</feature>
<evidence type="ECO:0000313" key="6">
    <source>
        <dbReference type="Proteomes" id="UP000284250"/>
    </source>
</evidence>
<dbReference type="CDD" id="cd05930">
    <property type="entry name" value="A_NRPS"/>
    <property type="match status" value="1"/>
</dbReference>
<comment type="caution">
    <text evidence="5">The sequence shown here is derived from an EMBL/GenBank/DDBJ whole genome shotgun (WGS) entry which is preliminary data.</text>
</comment>
<keyword evidence="6" id="KW-1185">Reference proteome</keyword>
<dbReference type="NCBIfam" id="TIGR01733">
    <property type="entry name" value="AA-adenyl-dom"/>
    <property type="match status" value="1"/>
</dbReference>
<dbReference type="RefSeq" id="WP_119657532.1">
    <property type="nucleotide sequence ID" value="NZ_QYCN01000046.1"/>
</dbReference>
<dbReference type="SUPFAM" id="SSF56801">
    <property type="entry name" value="Acetyl-CoA synthetase-like"/>
    <property type="match status" value="1"/>
</dbReference>
<dbReference type="Gene3D" id="3.40.50.12780">
    <property type="entry name" value="N-terminal domain of ligase-like"/>
    <property type="match status" value="1"/>
</dbReference>
<dbReference type="InterPro" id="IPR045851">
    <property type="entry name" value="AMP-bd_C_sf"/>
</dbReference>
<dbReference type="InterPro" id="IPR009081">
    <property type="entry name" value="PP-bd_ACP"/>
</dbReference>
<dbReference type="FunFam" id="1.10.1200.10:FF:000005">
    <property type="entry name" value="Nonribosomal peptide synthetase 1"/>
    <property type="match status" value="1"/>
</dbReference>
<gene>
    <name evidence="5" type="ORF">D0T11_19705</name>
</gene>
<evidence type="ECO:0000256" key="3">
    <source>
        <dbReference type="ARBA" id="ARBA00022553"/>
    </source>
</evidence>
<dbReference type="Proteomes" id="UP000284250">
    <property type="component" value="Unassembled WGS sequence"/>
</dbReference>
<reference evidence="5 6" key="1">
    <citation type="submission" date="2019-01" db="EMBL/GenBank/DDBJ databases">
        <title>Hymenobacter humicola sp. nov., isolated from soils in Antarctica.</title>
        <authorList>
            <person name="Sedlacek I."/>
            <person name="Holochova P."/>
            <person name="Kralova S."/>
            <person name="Pantucek R."/>
            <person name="Stankova E."/>
            <person name="Vrbovska V."/>
            <person name="Kristofova L."/>
            <person name="Svec P."/>
            <person name="Busse H.-J."/>
        </authorList>
    </citation>
    <scope>NUCLEOTIDE SEQUENCE [LARGE SCALE GENOMIC DNA]</scope>
    <source>
        <strain evidence="5 6">CCM 8852</strain>
    </source>
</reference>
<dbReference type="InterPro" id="IPR042099">
    <property type="entry name" value="ANL_N_sf"/>
</dbReference>
<dbReference type="GO" id="GO:0043041">
    <property type="term" value="P:amino acid activation for nonribosomal peptide biosynthetic process"/>
    <property type="evidence" value="ECO:0007669"/>
    <property type="project" value="TreeGrafter"/>
</dbReference>
<dbReference type="PROSITE" id="PS00455">
    <property type="entry name" value="AMP_BINDING"/>
    <property type="match status" value="1"/>
</dbReference>
<evidence type="ECO:0000313" key="5">
    <source>
        <dbReference type="EMBL" id="RIY05918.1"/>
    </source>
</evidence>
<evidence type="ECO:0000256" key="2">
    <source>
        <dbReference type="ARBA" id="ARBA00022450"/>
    </source>
</evidence>
<dbReference type="Pfam" id="PF00668">
    <property type="entry name" value="Condensation"/>
    <property type="match status" value="1"/>
</dbReference>
<dbReference type="SUPFAM" id="SSF52777">
    <property type="entry name" value="CoA-dependent acyltransferases"/>
    <property type="match status" value="3"/>
</dbReference>
<dbReference type="CDD" id="cd19531">
    <property type="entry name" value="LCL_NRPS-like"/>
    <property type="match status" value="1"/>
</dbReference>
<dbReference type="InterPro" id="IPR000873">
    <property type="entry name" value="AMP-dep_synth/lig_dom"/>
</dbReference>
<keyword evidence="2" id="KW-0596">Phosphopantetheine</keyword>
<dbReference type="GO" id="GO:0005737">
    <property type="term" value="C:cytoplasm"/>
    <property type="evidence" value="ECO:0007669"/>
    <property type="project" value="TreeGrafter"/>
</dbReference>
<proteinExistence type="predicted"/>
<dbReference type="PROSITE" id="PS50075">
    <property type="entry name" value="CARRIER"/>
    <property type="match status" value="1"/>
</dbReference>
<keyword evidence="3" id="KW-0597">Phosphoprotein</keyword>
<dbReference type="InterPro" id="IPR020845">
    <property type="entry name" value="AMP-binding_CS"/>
</dbReference>
<feature type="domain" description="Carrier" evidence="4">
    <location>
        <begin position="754"/>
        <end position="829"/>
    </location>
</feature>
<dbReference type="GO" id="GO:0044550">
    <property type="term" value="P:secondary metabolite biosynthetic process"/>
    <property type="evidence" value="ECO:0007669"/>
    <property type="project" value="TreeGrafter"/>
</dbReference>
<dbReference type="InterPro" id="IPR010071">
    <property type="entry name" value="AA_adenyl_dom"/>
</dbReference>
<dbReference type="Pfam" id="PF00550">
    <property type="entry name" value="PP-binding"/>
    <property type="match status" value="1"/>
</dbReference>
<dbReference type="Gene3D" id="1.10.1200.10">
    <property type="entry name" value="ACP-like"/>
    <property type="match status" value="1"/>
</dbReference>
<dbReference type="OrthoDB" id="4317020at2"/>
<dbReference type="PANTHER" id="PTHR45527:SF1">
    <property type="entry name" value="FATTY ACID SYNTHASE"/>
    <property type="match status" value="1"/>
</dbReference>
<evidence type="ECO:0000259" key="4">
    <source>
        <dbReference type="PROSITE" id="PS50075"/>
    </source>
</evidence>
<dbReference type="InterPro" id="IPR025110">
    <property type="entry name" value="AMP-bd_C"/>
</dbReference>
<dbReference type="Pfam" id="PF00501">
    <property type="entry name" value="AMP-binding"/>
    <property type="match status" value="1"/>
</dbReference>
<dbReference type="GO" id="GO:0003824">
    <property type="term" value="F:catalytic activity"/>
    <property type="evidence" value="ECO:0007669"/>
    <property type="project" value="InterPro"/>
</dbReference>
<dbReference type="InterPro" id="IPR006162">
    <property type="entry name" value="Ppantetheine_attach_site"/>
</dbReference>
<dbReference type="GO" id="GO:0031177">
    <property type="term" value="F:phosphopantetheine binding"/>
    <property type="evidence" value="ECO:0007669"/>
    <property type="project" value="TreeGrafter"/>
</dbReference>
<dbReference type="PANTHER" id="PTHR45527">
    <property type="entry name" value="NONRIBOSOMAL PEPTIDE SYNTHETASE"/>
    <property type="match status" value="1"/>
</dbReference>
<comment type="cofactor">
    <cofactor evidence="1">
        <name>pantetheine 4'-phosphate</name>
        <dbReference type="ChEBI" id="CHEBI:47942"/>
    </cofactor>
</comment>
<organism evidence="5 6">
    <name type="scientific">Hymenobacter rubripertinctus</name>
    <dbReference type="NCBI Taxonomy" id="2029981"/>
    <lineage>
        <taxon>Bacteria</taxon>
        <taxon>Pseudomonadati</taxon>
        <taxon>Bacteroidota</taxon>
        <taxon>Cytophagia</taxon>
        <taxon>Cytophagales</taxon>
        <taxon>Hymenobacteraceae</taxon>
        <taxon>Hymenobacter</taxon>
    </lineage>
</organism>
<dbReference type="EMBL" id="QYCN01000046">
    <property type="protein sequence ID" value="RIY05918.1"/>
    <property type="molecule type" value="Genomic_DNA"/>
</dbReference>
<sequence length="1326" mass="146994">MSSIEFGAVNYWIEHLQDAKALRLPGVSAPADVAAEASTVSLPVSPADAAAIRRIAGDKDLNVLKLFLSGLTTVLWKYSHQDELLVSLPPLALPGNEGVPSGPLHCRLHLGGQTLIHELLGQVHETLNTAHKHRHYDEAALNQEYVRRTGSLAPLRGVGLSYSRLREPGTWLTEHELLVEIVEQAETCISISCRSGAYPAAMLRDMAESLLQVVLGLSMNKNKALAACDVIPPHKLAAWSTRFENNTRPYPQHVTVIDLFLESVARHPGKTALVYGETVLTYAELAAQAEEIAAMVTAQTGGPGALVGVLMDRSALLVATITGILWAGAAYVPIDKEYPAERVRDIVADANLTLILTDADDVVSELPGCQLVNLAGIGARVGPIALALPRPTDLAYVIYSSGTTGKPKGIMIEHAAIMNLLFWYNERYAITDDTRIVQLTKSVIDIAFQEIYSALMNGLTLYVPIKEESQDKDSFLGYLRKYRINFIQVIPDTLAEYFLDSPRLDFLDYLLCGGDRLTESLKDAILAKGYTLFNVYGQTETAIDTVGALCQPGTVTRFDEFVPNYDLLIVDEYGLPCPDFVTGEICTGGSGLARGYLNQPALTADKFVGHPLKPGQRLYRTGDLARRLPEGSIELMGRQDDQLKIRGQRVELSEIEFVLHEHPEIADAVLKVNESGGEKQIHAFLVSRAATGRSAGEFVVTIQAYLLDKLPAYMIPVRYHVLDKLPLTANGKVDKKRLSTADSGWTPGVQEYVGPRNETEATLIGLWQQLLGRETIGVKDNFFDLGGHSLKAMRLISQIRKAFEVKMELKKLFAFPVLEDQARLIGDAVQSAHQSLQPAPVQPSYLLSSSQQRVWVLSQFEQGNAAHNMPGIYLFEKFDLPALEQSFAALLERHEILRTVFRENEQAEIRQYVLPAAEAGFRVAYQDLRGQSRPAEYLKSLVPDVARHPFDLAAGPLMRAAVYQIADAQWVLVFVMHHIISDGWSMEILTNELKQLFQANLKGEPARLVPLPIQYKDYAVWQRGLLSQGAFEPHKAYWLGQLQGELPTLELPARQPRPAMKTYNGAMLVRQIGSVTTRQLRALVQQEESTLFMGLLAVVNALLHRYTGQEDIIIGTPIAGREHADLENQIGFYLNTLALRSRFSGSDSFRDVLAHTRQITLDAYEHQAYPFDELIEALRLPRNMSRSALFDVMLVLQNTELHAADAQPDDVKISPYAGMEHRFSKFDLIFNFTEVEDALEVAIEYNLDILEAPLVAQLANHLAQLLDALLLAPDQAIGTLEYLSESERAQQLEVFNATAAPYDQTQTLVSLFEAQVRERPDQVALL</sequence>
<dbReference type="Pfam" id="PF13193">
    <property type="entry name" value="AMP-binding_C"/>
    <property type="match status" value="1"/>
</dbReference>
<dbReference type="SUPFAM" id="SSF47336">
    <property type="entry name" value="ACP-like"/>
    <property type="match status" value="1"/>
</dbReference>
<evidence type="ECO:0000256" key="1">
    <source>
        <dbReference type="ARBA" id="ARBA00001957"/>
    </source>
</evidence>
<dbReference type="PROSITE" id="PS00012">
    <property type="entry name" value="PHOSPHOPANTETHEINE"/>
    <property type="match status" value="1"/>
</dbReference>